<dbReference type="AlphaFoldDB" id="I3UMY9"/>
<evidence type="ECO:0000313" key="2">
    <source>
        <dbReference type="Proteomes" id="UP000005268"/>
    </source>
</evidence>
<gene>
    <name evidence="1" type="ORF">YSA_00151</name>
</gene>
<protein>
    <submittedName>
        <fullName evidence="1">Uncharacterized protein</fullName>
    </submittedName>
</protein>
<accession>I3UMY9</accession>
<name>I3UMY9_PSEPU</name>
<dbReference type="EMBL" id="CP003588">
    <property type="protein sequence ID" value="AFK66860.1"/>
    <property type="molecule type" value="Genomic_DNA"/>
</dbReference>
<reference evidence="1 2" key="1">
    <citation type="journal article" date="2012" name="J. Bacteriol.">
        <title>Complete Genome Sequence of the Naphthalene-Degrading Pseudomonas putida Strain ND6.</title>
        <authorList>
            <person name="Li S."/>
            <person name="Zhao H."/>
            <person name="Li Y."/>
            <person name="Niu S."/>
            <person name="Cai B."/>
        </authorList>
    </citation>
    <scope>NUCLEOTIDE SEQUENCE [LARGE SCALE GENOMIC DNA]</scope>
    <source>
        <strain evidence="1 2">ND6</strain>
    </source>
</reference>
<dbReference type="KEGG" id="ppi:YSA_00151"/>
<organism evidence="1 2">
    <name type="scientific">Pseudomonas putida ND6</name>
    <dbReference type="NCBI Taxonomy" id="231023"/>
    <lineage>
        <taxon>Bacteria</taxon>
        <taxon>Pseudomonadati</taxon>
        <taxon>Pseudomonadota</taxon>
        <taxon>Gammaproteobacteria</taxon>
        <taxon>Pseudomonadales</taxon>
        <taxon>Pseudomonadaceae</taxon>
        <taxon>Pseudomonas</taxon>
    </lineage>
</organism>
<evidence type="ECO:0000313" key="1">
    <source>
        <dbReference type="EMBL" id="AFK66860.1"/>
    </source>
</evidence>
<dbReference type="HOGENOM" id="CLU_3347488_0_0_6"/>
<sequence>MQGWAYDQSMNTNRRGVINAPLNAFFSTLSILLATSS</sequence>
<dbReference type="Proteomes" id="UP000005268">
    <property type="component" value="Chromosome"/>
</dbReference>
<proteinExistence type="predicted"/>